<evidence type="ECO:0000313" key="2">
    <source>
        <dbReference type="Ensembl" id="ENSEBUP00000015999.1"/>
    </source>
</evidence>
<dbReference type="PANTHER" id="PTHR13280">
    <property type="entry name" value="PHOSPHOFURIN ACIDIC CLUSTER SORTING PROTEIN"/>
    <property type="match status" value="1"/>
</dbReference>
<dbReference type="InterPro" id="IPR019381">
    <property type="entry name" value="PACS1/2_C"/>
</dbReference>
<protein>
    <recommendedName>
        <fullName evidence="1">Phosphofurin acidic cluster sorting protein 1/2 C-terminal domain-containing protein</fullName>
    </recommendedName>
</protein>
<dbReference type="GO" id="GO:0044325">
    <property type="term" value="F:transmembrane transporter binding"/>
    <property type="evidence" value="ECO:0007669"/>
    <property type="project" value="TreeGrafter"/>
</dbReference>
<evidence type="ECO:0000313" key="3">
    <source>
        <dbReference type="Proteomes" id="UP000694388"/>
    </source>
</evidence>
<keyword evidence="3" id="KW-1185">Reference proteome</keyword>
<name>A0A8C4QIG7_EPTBU</name>
<proteinExistence type="predicted"/>
<dbReference type="GeneTree" id="ENSGT00950000183209"/>
<evidence type="ECO:0000259" key="1">
    <source>
        <dbReference type="Pfam" id="PF10254"/>
    </source>
</evidence>
<dbReference type="AlphaFoldDB" id="A0A8C4QIG7"/>
<dbReference type="Ensembl" id="ENSEBUT00000016573.1">
    <property type="protein sequence ID" value="ENSEBUP00000015999.1"/>
    <property type="gene ID" value="ENSEBUG00000010063.1"/>
</dbReference>
<dbReference type="Pfam" id="PF10254">
    <property type="entry name" value="Pacs-1"/>
    <property type="match status" value="1"/>
</dbReference>
<dbReference type="Proteomes" id="UP000694388">
    <property type="component" value="Unplaced"/>
</dbReference>
<dbReference type="PANTHER" id="PTHR13280:SF17">
    <property type="entry name" value="KRUEPPEL TARGET AT 95D, ISOFORM A"/>
    <property type="match status" value="1"/>
</dbReference>
<reference evidence="2" key="2">
    <citation type="submission" date="2025-09" db="UniProtKB">
        <authorList>
            <consortium name="Ensembl"/>
        </authorList>
    </citation>
    <scope>IDENTIFICATION</scope>
</reference>
<accession>A0A8C4QIG7</accession>
<reference evidence="2" key="1">
    <citation type="submission" date="2025-08" db="UniProtKB">
        <authorList>
            <consortium name="Ensembl"/>
        </authorList>
    </citation>
    <scope>IDENTIFICATION</scope>
</reference>
<organism evidence="2 3">
    <name type="scientific">Eptatretus burgeri</name>
    <name type="common">Inshore hagfish</name>
    <dbReference type="NCBI Taxonomy" id="7764"/>
    <lineage>
        <taxon>Eukaryota</taxon>
        <taxon>Metazoa</taxon>
        <taxon>Chordata</taxon>
        <taxon>Craniata</taxon>
        <taxon>Vertebrata</taxon>
        <taxon>Cyclostomata</taxon>
        <taxon>Myxini</taxon>
        <taxon>Myxiniformes</taxon>
        <taxon>Myxinidae</taxon>
        <taxon>Eptatretinae</taxon>
        <taxon>Eptatretus</taxon>
    </lineage>
</organism>
<dbReference type="GO" id="GO:0072659">
    <property type="term" value="P:protein localization to plasma membrane"/>
    <property type="evidence" value="ECO:0007669"/>
    <property type="project" value="TreeGrafter"/>
</dbReference>
<dbReference type="OMA" id="KEMDCKS"/>
<sequence>MHMAVVTQEKNKKGIFLPKKPKEKEIEAKSQVVEGISRLICAAKNQHTMLKVVVDGVEWEDVKFFQLAAQWPTHVKHFPIGVFRADRAGS</sequence>
<feature type="domain" description="Phosphofurin acidic cluster sorting protein 1/2 C-terminal" evidence="1">
    <location>
        <begin position="1"/>
        <end position="85"/>
    </location>
</feature>